<evidence type="ECO:0000256" key="5">
    <source>
        <dbReference type="ARBA" id="ARBA00037974"/>
    </source>
</evidence>
<dbReference type="GO" id="GO:0047804">
    <property type="term" value="F:cysteine-S-conjugate beta-lyase activity"/>
    <property type="evidence" value="ECO:0007669"/>
    <property type="project" value="UniProtKB-EC"/>
</dbReference>
<dbReference type="EMBL" id="FMYP01000006">
    <property type="protein sequence ID" value="SDB88386.1"/>
    <property type="molecule type" value="Genomic_DNA"/>
</dbReference>
<dbReference type="PANTHER" id="PTHR43525:SF1">
    <property type="entry name" value="PROTEIN MALY"/>
    <property type="match status" value="1"/>
</dbReference>
<name>A0A1G6H4M8_9BACT</name>
<comment type="similarity">
    <text evidence="5">Belongs to the class-II pyridoxal-phosphate-dependent aminotransferase family. MalY/PatB cystathionine beta-lyase subfamily.</text>
</comment>
<evidence type="ECO:0000256" key="2">
    <source>
        <dbReference type="ARBA" id="ARBA00012224"/>
    </source>
</evidence>
<accession>A0A1G6H4M8</accession>
<evidence type="ECO:0000313" key="8">
    <source>
        <dbReference type="Proteomes" id="UP000199452"/>
    </source>
</evidence>
<reference evidence="7 8" key="1">
    <citation type="submission" date="2016-09" db="EMBL/GenBank/DDBJ databases">
        <authorList>
            <person name="Capua I."/>
            <person name="De Benedictis P."/>
            <person name="Joannis T."/>
            <person name="Lombin L.H."/>
            <person name="Cattoli G."/>
        </authorList>
    </citation>
    <scope>NUCLEOTIDE SEQUENCE [LARGE SCALE GENOMIC DNA]</scope>
    <source>
        <strain evidence="7 8">A7P-90m</strain>
    </source>
</reference>
<dbReference type="STRING" id="1640674.SAMN05216323_100629"/>
<dbReference type="Pfam" id="PF00155">
    <property type="entry name" value="Aminotran_1_2"/>
    <property type="match status" value="1"/>
</dbReference>
<dbReference type="Proteomes" id="UP000199452">
    <property type="component" value="Unassembled WGS sequence"/>
</dbReference>
<organism evidence="7 8">
    <name type="scientific">Williamwhitmania taraxaci</name>
    <dbReference type="NCBI Taxonomy" id="1640674"/>
    <lineage>
        <taxon>Bacteria</taxon>
        <taxon>Pseudomonadati</taxon>
        <taxon>Bacteroidota</taxon>
        <taxon>Bacteroidia</taxon>
        <taxon>Bacteroidales</taxon>
        <taxon>Williamwhitmaniaceae</taxon>
        <taxon>Williamwhitmania</taxon>
    </lineage>
</organism>
<dbReference type="InterPro" id="IPR015421">
    <property type="entry name" value="PyrdxlP-dep_Trfase_major"/>
</dbReference>
<dbReference type="InterPro" id="IPR027619">
    <property type="entry name" value="C-S_lyase_PatB-like"/>
</dbReference>
<evidence type="ECO:0000259" key="6">
    <source>
        <dbReference type="Pfam" id="PF00155"/>
    </source>
</evidence>
<evidence type="ECO:0000256" key="4">
    <source>
        <dbReference type="ARBA" id="ARBA00023239"/>
    </source>
</evidence>
<feature type="domain" description="Aminotransferase class I/classII large" evidence="6">
    <location>
        <begin position="39"/>
        <end position="385"/>
    </location>
</feature>
<dbReference type="CDD" id="cd00609">
    <property type="entry name" value="AAT_like"/>
    <property type="match status" value="1"/>
</dbReference>
<keyword evidence="8" id="KW-1185">Reference proteome</keyword>
<dbReference type="AlphaFoldDB" id="A0A1G6H4M8"/>
<dbReference type="InterPro" id="IPR015424">
    <property type="entry name" value="PyrdxlP-dep_Trfase"/>
</dbReference>
<dbReference type="OrthoDB" id="9802872at2"/>
<dbReference type="Gene3D" id="3.90.1150.10">
    <property type="entry name" value="Aspartate Aminotransferase, domain 1"/>
    <property type="match status" value="1"/>
</dbReference>
<dbReference type="Gene3D" id="3.40.640.10">
    <property type="entry name" value="Type I PLP-dependent aspartate aminotransferase-like (Major domain)"/>
    <property type="match status" value="1"/>
</dbReference>
<keyword evidence="4 7" id="KW-0456">Lyase</keyword>
<dbReference type="GO" id="GO:0030170">
    <property type="term" value="F:pyridoxal phosphate binding"/>
    <property type="evidence" value="ECO:0007669"/>
    <property type="project" value="InterPro"/>
</dbReference>
<dbReference type="RefSeq" id="WP_092435445.1">
    <property type="nucleotide sequence ID" value="NZ_FMYP01000006.1"/>
</dbReference>
<dbReference type="EC" id="4.4.1.13" evidence="2"/>
<dbReference type="InterPro" id="IPR004839">
    <property type="entry name" value="Aminotransferase_I/II_large"/>
</dbReference>
<evidence type="ECO:0000313" key="7">
    <source>
        <dbReference type="EMBL" id="SDB88386.1"/>
    </source>
</evidence>
<dbReference type="PANTHER" id="PTHR43525">
    <property type="entry name" value="PROTEIN MALY"/>
    <property type="match status" value="1"/>
</dbReference>
<comment type="cofactor">
    <cofactor evidence="1">
        <name>pyridoxal 5'-phosphate</name>
        <dbReference type="ChEBI" id="CHEBI:597326"/>
    </cofactor>
</comment>
<keyword evidence="3" id="KW-0663">Pyridoxal phosphate</keyword>
<gene>
    <name evidence="7" type="ORF">SAMN05216323_100629</name>
</gene>
<dbReference type="NCBIfam" id="TIGR04350">
    <property type="entry name" value="C_S_lyase_PatB"/>
    <property type="match status" value="1"/>
</dbReference>
<dbReference type="InterPro" id="IPR051798">
    <property type="entry name" value="Class-II_PLP-Dep_Aminotrans"/>
</dbReference>
<dbReference type="InterPro" id="IPR015422">
    <property type="entry name" value="PyrdxlP-dep_Trfase_small"/>
</dbReference>
<protein>
    <recommendedName>
        <fullName evidence="2">cysteine-S-conjugate beta-lyase</fullName>
        <ecNumber evidence="2">4.4.1.13</ecNumber>
    </recommendedName>
</protein>
<dbReference type="SUPFAM" id="SSF53383">
    <property type="entry name" value="PLP-dependent transferases"/>
    <property type="match status" value="1"/>
</dbReference>
<evidence type="ECO:0000256" key="1">
    <source>
        <dbReference type="ARBA" id="ARBA00001933"/>
    </source>
</evidence>
<proteinExistence type="inferred from homology"/>
<evidence type="ECO:0000256" key="3">
    <source>
        <dbReference type="ARBA" id="ARBA00022898"/>
    </source>
</evidence>
<sequence length="392" mass="43526">MIIDYSFNTKIARENTSCVKYDRRSEVFGSSSVTPLWVADMDFATPAFIREALQQRIDHPILGYTFLPSGAVDAAIGWVYRRHGWKIESNWICLCPGIVPAINFAILANSKVGEKAVIQPPVYTPFFAAIEDHKRVVVENPLLENEGCYTMDLNHLEQQFKEGVKLLILSNPHNPTGRVYTKNELEQVASLASKYNVVIISDEIHCDIVMPHQKHIPIASLSEDAANRTITLIAPSKTFNLAGLATGLAIIPNETLRAKFNSILNSLHLSMGNLFGNIAMQAAYTSGDEWVDGLNAYLYNNFQTINTILKSSNAPFRSQTPEGTYLAWIDFREFNLPQQELNRILIETANVGLSDGTIYGKQGIGFQRLNAACPKSVIENAVARIAESFSKA</sequence>